<evidence type="ECO:0000313" key="2">
    <source>
        <dbReference type="EMBL" id="GAO09203.1"/>
    </source>
</evidence>
<dbReference type="Proteomes" id="UP000048965">
    <property type="component" value="Unassembled WGS sequence"/>
</dbReference>
<dbReference type="OrthoDB" id="3542456at2"/>
<comment type="caution">
    <text evidence="2">The sequence shown here is derived from an EMBL/GenBank/DDBJ whole genome shotgun (WGS) entry which is preliminary data.</text>
</comment>
<accession>A0A0N7YLM2</accession>
<dbReference type="EMBL" id="BBNO01000004">
    <property type="protein sequence ID" value="GAO09203.1"/>
    <property type="molecule type" value="Genomic_DNA"/>
</dbReference>
<evidence type="ECO:0000256" key="1">
    <source>
        <dbReference type="SAM" id="Phobius"/>
    </source>
</evidence>
<proteinExistence type="predicted"/>
<dbReference type="AlphaFoldDB" id="A0A0N7YLM2"/>
<keyword evidence="3" id="KW-1185">Reference proteome</keyword>
<protein>
    <submittedName>
        <fullName evidence="2">Uncharacterized protein</fullName>
    </submittedName>
</protein>
<name>A0A0N7YLM2_9ACTN</name>
<keyword evidence="1" id="KW-0472">Membrane</keyword>
<gene>
    <name evidence="2" type="ORF">TPA0598_04_08390</name>
</gene>
<evidence type="ECO:0000313" key="3">
    <source>
        <dbReference type="Proteomes" id="UP000048965"/>
    </source>
</evidence>
<keyword evidence="1" id="KW-1133">Transmembrane helix</keyword>
<reference evidence="2 3" key="2">
    <citation type="journal article" date="2015" name="Stand. Genomic Sci.">
        <title>Draft genome sequence of marine-derived Streptomyces sp. TP-A0598, a producer of anti-MRSA antibiotic lydicamycins.</title>
        <authorList>
            <person name="Komaki H."/>
            <person name="Ichikawa N."/>
            <person name="Hosoyama A."/>
            <person name="Fujita N."/>
            <person name="Igarashi Y."/>
        </authorList>
    </citation>
    <scope>NUCLEOTIDE SEQUENCE [LARGE SCALE GENOMIC DNA]</scope>
    <source>
        <strain evidence="2 3">NBRC 110027</strain>
    </source>
</reference>
<sequence length="149" mass="16013">MHAATFAAVFIALYVAHSVGDHWVQTSHQSAHKGRPGWVGRLADARHVATLTLTKLAVLIPAAVLLGLHLSVLGIVAGLGIDAVTHWWADRRSTLAWLARVTGKGEFYRLGAPRVGHDDNPHIGTGAYALDQSFHHLWLLVAALVIATV</sequence>
<feature type="transmembrane region" description="Helical" evidence="1">
    <location>
        <begin position="56"/>
        <end position="81"/>
    </location>
</feature>
<organism evidence="2 3">
    <name type="scientific">Streptomyces lydicamycinicus</name>
    <dbReference type="NCBI Taxonomy" id="1546107"/>
    <lineage>
        <taxon>Bacteria</taxon>
        <taxon>Bacillati</taxon>
        <taxon>Actinomycetota</taxon>
        <taxon>Actinomycetes</taxon>
        <taxon>Kitasatosporales</taxon>
        <taxon>Streptomycetaceae</taxon>
        <taxon>Streptomyces</taxon>
    </lineage>
</organism>
<keyword evidence="1" id="KW-0812">Transmembrane</keyword>
<dbReference type="RefSeq" id="WP_042155235.1">
    <property type="nucleotide sequence ID" value="NZ_BBNO01000004.1"/>
</dbReference>
<reference evidence="3" key="1">
    <citation type="submission" date="2014-09" db="EMBL/GenBank/DDBJ databases">
        <title>Whole genome shotgun sequence of Streptomyces sp. NBRC 110027.</title>
        <authorList>
            <person name="Komaki H."/>
            <person name="Ichikawa N."/>
            <person name="Katano-Makiyama Y."/>
            <person name="Hosoyama A."/>
            <person name="Hashimoto M."/>
            <person name="Uohara A."/>
            <person name="Kitahashi Y."/>
            <person name="Ohji S."/>
            <person name="Kimura A."/>
            <person name="Yamazoe A."/>
            <person name="Igarashi Y."/>
            <person name="Fujita N."/>
        </authorList>
    </citation>
    <scope>NUCLEOTIDE SEQUENCE [LARGE SCALE GENOMIC DNA]</scope>
    <source>
        <strain evidence="3">NBRC 110027</strain>
    </source>
</reference>